<dbReference type="Proteomes" id="UP000737171">
    <property type="component" value="Unassembled WGS sequence"/>
</dbReference>
<feature type="transmembrane region" description="Helical" evidence="2">
    <location>
        <begin position="472"/>
        <end position="489"/>
    </location>
</feature>
<feature type="transmembrane region" description="Helical" evidence="2">
    <location>
        <begin position="819"/>
        <end position="840"/>
    </location>
</feature>
<dbReference type="RefSeq" id="WP_173120843.1">
    <property type="nucleotide sequence ID" value="NZ_JABRWJ010000001.1"/>
</dbReference>
<keyword evidence="4" id="KW-1185">Reference proteome</keyword>
<feature type="transmembrane region" description="Helical" evidence="2">
    <location>
        <begin position="208"/>
        <end position="228"/>
    </location>
</feature>
<feature type="transmembrane region" description="Helical" evidence="2">
    <location>
        <begin position="6"/>
        <end position="34"/>
    </location>
</feature>
<evidence type="ECO:0000256" key="1">
    <source>
        <dbReference type="SAM" id="MobiDB-lite"/>
    </source>
</evidence>
<feature type="transmembrane region" description="Helical" evidence="2">
    <location>
        <begin position="750"/>
        <end position="768"/>
    </location>
</feature>
<keyword evidence="2" id="KW-0472">Membrane</keyword>
<feature type="transmembrane region" description="Helical" evidence="2">
    <location>
        <begin position="780"/>
        <end position="799"/>
    </location>
</feature>
<dbReference type="InterPro" id="IPR019286">
    <property type="entry name" value="DUF2339_TM"/>
</dbReference>
<dbReference type="Pfam" id="PF10101">
    <property type="entry name" value="DUF2339"/>
    <property type="match status" value="1"/>
</dbReference>
<feature type="transmembrane region" description="Helical" evidence="2">
    <location>
        <begin position="142"/>
        <end position="165"/>
    </location>
</feature>
<feature type="transmembrane region" description="Helical" evidence="2">
    <location>
        <begin position="177"/>
        <end position="196"/>
    </location>
</feature>
<feature type="transmembrane region" description="Helical" evidence="2">
    <location>
        <begin position="501"/>
        <end position="521"/>
    </location>
</feature>
<protein>
    <submittedName>
        <fullName evidence="3">DUF2339 domain-containing protein</fullName>
    </submittedName>
</protein>
<feature type="transmembrane region" description="Helical" evidence="2">
    <location>
        <begin position="258"/>
        <end position="276"/>
    </location>
</feature>
<feature type="transmembrane region" description="Helical" evidence="2">
    <location>
        <begin position="234"/>
        <end position="253"/>
    </location>
</feature>
<accession>A0ABX2EB99</accession>
<evidence type="ECO:0000313" key="4">
    <source>
        <dbReference type="Proteomes" id="UP000737171"/>
    </source>
</evidence>
<gene>
    <name evidence="3" type="ORF">HLB44_04140</name>
</gene>
<organism evidence="3 4">
    <name type="scientific">Pseudaquabacterium terrae</name>
    <dbReference type="NCBI Taxonomy" id="2732868"/>
    <lineage>
        <taxon>Bacteria</taxon>
        <taxon>Pseudomonadati</taxon>
        <taxon>Pseudomonadota</taxon>
        <taxon>Betaproteobacteria</taxon>
        <taxon>Burkholderiales</taxon>
        <taxon>Sphaerotilaceae</taxon>
        <taxon>Pseudaquabacterium</taxon>
    </lineage>
</organism>
<feature type="transmembrane region" description="Helical" evidence="2">
    <location>
        <begin position="393"/>
        <end position="412"/>
    </location>
</feature>
<reference evidence="3 4" key="1">
    <citation type="submission" date="2020-05" db="EMBL/GenBank/DDBJ databases">
        <title>Aquincola sp. isolate from soil.</title>
        <authorList>
            <person name="Han J."/>
            <person name="Kim D.-U."/>
        </authorList>
    </citation>
    <scope>NUCLEOTIDE SEQUENCE [LARGE SCALE GENOMIC DNA]</scope>
    <source>
        <strain evidence="3 4">S2</strain>
    </source>
</reference>
<sequence>MLVIVAIVVGALLGGAMGNDGGAVLGALIGWLGLRSWRQQRQLDALQRSIAAPAAAAAPATPSNFGPDDAPTPAEPAPHESALPAFETPAALSEAAAPTLAVEAAPALSAEPMPVVTTAAVASEPPPPPQPPRPDLFAPLRAWFFGGNTIVKAGVAILFLGLAFLAKYASEHVELPIEFRLAGIGAAAIALLVVGWRLRTSRPGYAQALQGGAIAVLYLTLFVAFKFYGVLAVGPVFALMVVIAALAAALAVLQDARALAVIGALGGFATPLLVSTGGGNQVALFSYYLVLDLGIAAVAWFRTWRVLNLIGFVFTFAVGSAWGLMRYTPEDYASSQAFLIAYFLLFVLVLLLPARRAVESTDKPARWINGSLLFGLPTVAFALQYGLVQDSPYGVALSALVLAGFYVALAAWMRKRPGLGLTFEASLAIGTVFLTLVIPFALDARSTAGAWSLEGAGLVWLGLRQRRGLPRAFGYALLLLAGVSMLIGHEHHGTPASPWNAVLFNALMAATGSLVAAYFVRKHTEHAAVRERFAEPLLIGWATLWLLSAALLEIEGFVPWRWSLAAWLLTLAGIGAVYTAIGARWRWPGIAGPVLGFTPLLLLAAAVSAVTQDNPLNDGGWLGWPAALLVHALSLKLAAPLWPAGGRKLAHALGALLVAALAALLGRALTSDWGDGGSAWPWLGWLVGPALLLLLLPRPGHWWPLREEPAAYRSVAAGVLSLGLLLWVVLANIGSTGSARPLPHVPLLNPLDIGIALALAAVALWARSEGAEALRRTQPAAMPALLGAVGFLWLNAMLVRAFHHGIGVPYRFDAWSESLPVQTGLTLLWSSLALALMWWSARRAQRAPWLAGAVLLGAVVLKLMLVDLSGSGTVTRIVSFIGVGLLMLVIGYVAPLPSGRKDPAPATEGTHAA</sequence>
<feature type="transmembrane region" description="Helical" evidence="2">
    <location>
        <begin position="367"/>
        <end position="387"/>
    </location>
</feature>
<feature type="transmembrane region" description="Helical" evidence="2">
    <location>
        <begin position="564"/>
        <end position="583"/>
    </location>
</feature>
<feature type="transmembrane region" description="Helical" evidence="2">
    <location>
        <begin position="590"/>
        <end position="610"/>
    </location>
</feature>
<feature type="transmembrane region" description="Helical" evidence="2">
    <location>
        <begin position="533"/>
        <end position="552"/>
    </location>
</feature>
<evidence type="ECO:0000256" key="2">
    <source>
        <dbReference type="SAM" id="Phobius"/>
    </source>
</evidence>
<feature type="transmembrane region" description="Helical" evidence="2">
    <location>
        <begin position="282"/>
        <end position="301"/>
    </location>
</feature>
<evidence type="ECO:0000313" key="3">
    <source>
        <dbReference type="EMBL" id="NRF66165.1"/>
    </source>
</evidence>
<feature type="transmembrane region" description="Helical" evidence="2">
    <location>
        <begin position="448"/>
        <end position="463"/>
    </location>
</feature>
<dbReference type="EMBL" id="JABRWJ010000001">
    <property type="protein sequence ID" value="NRF66165.1"/>
    <property type="molecule type" value="Genomic_DNA"/>
</dbReference>
<feature type="transmembrane region" description="Helical" evidence="2">
    <location>
        <begin position="649"/>
        <end position="670"/>
    </location>
</feature>
<keyword evidence="2" id="KW-0812">Transmembrane</keyword>
<feature type="transmembrane region" description="Helical" evidence="2">
    <location>
        <begin position="306"/>
        <end position="325"/>
    </location>
</feature>
<comment type="caution">
    <text evidence="3">The sequence shown here is derived from an EMBL/GenBank/DDBJ whole genome shotgun (WGS) entry which is preliminary data.</text>
</comment>
<feature type="region of interest" description="Disordered" evidence="1">
    <location>
        <begin position="57"/>
        <end position="81"/>
    </location>
</feature>
<keyword evidence="2" id="KW-1133">Transmembrane helix</keyword>
<dbReference type="InterPro" id="IPR014600">
    <property type="entry name" value="UCP035905_mem"/>
</dbReference>
<feature type="transmembrane region" description="Helical" evidence="2">
    <location>
        <begin position="337"/>
        <end position="355"/>
    </location>
</feature>
<dbReference type="PANTHER" id="PTHR38434">
    <property type="entry name" value="BLL2549 PROTEIN"/>
    <property type="match status" value="1"/>
</dbReference>
<feature type="transmembrane region" description="Helical" evidence="2">
    <location>
        <begin position="877"/>
        <end position="894"/>
    </location>
</feature>
<proteinExistence type="predicted"/>
<dbReference type="PANTHER" id="PTHR38434:SF1">
    <property type="entry name" value="BLL2549 PROTEIN"/>
    <property type="match status" value="1"/>
</dbReference>
<name>A0ABX2EB99_9BURK</name>
<feature type="transmembrane region" description="Helical" evidence="2">
    <location>
        <begin position="419"/>
        <end position="442"/>
    </location>
</feature>
<feature type="transmembrane region" description="Helical" evidence="2">
    <location>
        <begin position="682"/>
        <end position="698"/>
    </location>
</feature>
<feature type="transmembrane region" description="Helical" evidence="2">
    <location>
        <begin position="622"/>
        <end position="642"/>
    </location>
</feature>
<feature type="transmembrane region" description="Helical" evidence="2">
    <location>
        <begin position="847"/>
        <end position="865"/>
    </location>
</feature>
<dbReference type="PIRSF" id="PIRSF035905">
    <property type="entry name" value="UCP035905_mp"/>
    <property type="match status" value="1"/>
</dbReference>
<feature type="transmembrane region" description="Helical" evidence="2">
    <location>
        <begin position="710"/>
        <end position="730"/>
    </location>
</feature>